<accession>A0ABR3D2V9</accession>
<comment type="caution">
    <text evidence="1">The sequence shown here is derived from an EMBL/GenBank/DDBJ whole genome shotgun (WGS) entry which is preliminary data.</text>
</comment>
<protein>
    <submittedName>
        <fullName evidence="1">Uncharacterized protein</fullName>
    </submittedName>
</protein>
<gene>
    <name evidence="1" type="ORF">QR685DRAFT_96751</name>
</gene>
<proteinExistence type="predicted"/>
<sequence length="182" mass="20784">MPEWRHDEPWERLSINITCPHTTRVGIHALGSDNLGYKIRSAVKLMWFRVRGAVSYRLFPLYRRWSLQFIMIGCYGTCSCSSLFKSGFIRATSNLGTRLLRLTYRSRGCCSKTETTTTITYKTRCKFSTKELSLALSSLHSATMTAAPRQFRARGYGGETRRVDTRPCAHTHYPAWVSTVSP</sequence>
<dbReference type="EMBL" id="JAVLET010000011">
    <property type="protein sequence ID" value="KAL0467033.1"/>
    <property type="molecule type" value="Genomic_DNA"/>
</dbReference>
<reference evidence="1 2" key="1">
    <citation type="submission" date="2023-09" db="EMBL/GenBank/DDBJ databases">
        <title>Multi-omics analysis of a traditional fermented food reveals byproduct-associated fungal strains for waste-to-food upcycling.</title>
        <authorList>
            <consortium name="Lawrence Berkeley National Laboratory"/>
            <person name="Rekdal V.M."/>
            <person name="Villalobos-Escobedo J.M."/>
            <person name="Rodriguez-Valeron N."/>
            <person name="Garcia M.O."/>
            <person name="Vasquez D.P."/>
            <person name="Damayanti I."/>
            <person name="Sorensen P.M."/>
            <person name="Baidoo E.E."/>
            <person name="De Carvalho A.C."/>
            <person name="Riley R."/>
            <person name="Lipzen A."/>
            <person name="He G."/>
            <person name="Yan M."/>
            <person name="Haridas S."/>
            <person name="Daum C."/>
            <person name="Yoshinaga Y."/>
            <person name="Ng V."/>
            <person name="Grigoriev I.V."/>
            <person name="Munk R."/>
            <person name="Nuraida L."/>
            <person name="Wijaya C.H."/>
            <person name="Morales P.-C."/>
            <person name="Keasling J.D."/>
        </authorList>
    </citation>
    <scope>NUCLEOTIDE SEQUENCE [LARGE SCALE GENOMIC DNA]</scope>
    <source>
        <strain evidence="1 2">FGSC 2613</strain>
    </source>
</reference>
<organism evidence="1 2">
    <name type="scientific">Neurospora intermedia</name>
    <dbReference type="NCBI Taxonomy" id="5142"/>
    <lineage>
        <taxon>Eukaryota</taxon>
        <taxon>Fungi</taxon>
        <taxon>Dikarya</taxon>
        <taxon>Ascomycota</taxon>
        <taxon>Pezizomycotina</taxon>
        <taxon>Sordariomycetes</taxon>
        <taxon>Sordariomycetidae</taxon>
        <taxon>Sordariales</taxon>
        <taxon>Sordariaceae</taxon>
        <taxon>Neurospora</taxon>
    </lineage>
</organism>
<keyword evidence="2" id="KW-1185">Reference proteome</keyword>
<name>A0ABR3D2V9_NEUIN</name>
<dbReference type="Proteomes" id="UP001451303">
    <property type="component" value="Unassembled WGS sequence"/>
</dbReference>
<evidence type="ECO:0000313" key="2">
    <source>
        <dbReference type="Proteomes" id="UP001451303"/>
    </source>
</evidence>
<evidence type="ECO:0000313" key="1">
    <source>
        <dbReference type="EMBL" id="KAL0467033.1"/>
    </source>
</evidence>